<accession>A0A835PBC8</accession>
<protein>
    <submittedName>
        <fullName evidence="2">Uncharacterized protein</fullName>
    </submittedName>
</protein>
<sequence length="66" mass="7411">MGDGTTNIEETTKPIEKANNLETMEEKESIKENGEGEEKDATKEDGVNEEEIIVQLLDLWEALCNN</sequence>
<comment type="caution">
    <text evidence="2">The sequence shown here is derived from an EMBL/GenBank/DDBJ whole genome shotgun (WGS) entry which is preliminary data.</text>
</comment>
<evidence type="ECO:0000256" key="1">
    <source>
        <dbReference type="SAM" id="MobiDB-lite"/>
    </source>
</evidence>
<dbReference type="EMBL" id="JADCNL010000472">
    <property type="protein sequence ID" value="KAG0447417.1"/>
    <property type="molecule type" value="Genomic_DNA"/>
</dbReference>
<evidence type="ECO:0000313" key="2">
    <source>
        <dbReference type="EMBL" id="KAG0447417.1"/>
    </source>
</evidence>
<evidence type="ECO:0000313" key="3">
    <source>
        <dbReference type="Proteomes" id="UP000636800"/>
    </source>
</evidence>
<organism evidence="2 3">
    <name type="scientific">Vanilla planifolia</name>
    <name type="common">Vanilla</name>
    <dbReference type="NCBI Taxonomy" id="51239"/>
    <lineage>
        <taxon>Eukaryota</taxon>
        <taxon>Viridiplantae</taxon>
        <taxon>Streptophyta</taxon>
        <taxon>Embryophyta</taxon>
        <taxon>Tracheophyta</taxon>
        <taxon>Spermatophyta</taxon>
        <taxon>Magnoliopsida</taxon>
        <taxon>Liliopsida</taxon>
        <taxon>Asparagales</taxon>
        <taxon>Orchidaceae</taxon>
        <taxon>Vanilloideae</taxon>
        <taxon>Vanilleae</taxon>
        <taxon>Vanilla</taxon>
    </lineage>
</organism>
<dbReference type="OrthoDB" id="1882547at2759"/>
<gene>
    <name evidence="2" type="ORF">HPP92_028355</name>
</gene>
<feature type="compositionally biased region" description="Basic and acidic residues" evidence="1">
    <location>
        <begin position="24"/>
        <end position="46"/>
    </location>
</feature>
<keyword evidence="3" id="KW-1185">Reference proteome</keyword>
<dbReference type="AlphaFoldDB" id="A0A835PBC8"/>
<dbReference type="Proteomes" id="UP000636800">
    <property type="component" value="Unassembled WGS sequence"/>
</dbReference>
<proteinExistence type="predicted"/>
<reference evidence="2 3" key="1">
    <citation type="journal article" date="2020" name="Nat. Food">
        <title>A phased Vanilla planifolia genome enables genetic improvement of flavour and production.</title>
        <authorList>
            <person name="Hasing T."/>
            <person name="Tang H."/>
            <person name="Brym M."/>
            <person name="Khazi F."/>
            <person name="Huang T."/>
            <person name="Chambers A.H."/>
        </authorList>
    </citation>
    <scope>NUCLEOTIDE SEQUENCE [LARGE SCALE GENOMIC DNA]</scope>
    <source>
        <tissue evidence="2">Leaf</tissue>
    </source>
</reference>
<feature type="region of interest" description="Disordered" evidence="1">
    <location>
        <begin position="1"/>
        <end position="47"/>
    </location>
</feature>
<name>A0A835PBC8_VANPL</name>